<dbReference type="PROSITE" id="PS50294">
    <property type="entry name" value="WD_REPEATS_REGION"/>
    <property type="match status" value="1"/>
</dbReference>
<evidence type="ECO:0000256" key="1">
    <source>
        <dbReference type="ARBA" id="ARBA00004123"/>
    </source>
</evidence>
<feature type="repeat" description="WD" evidence="5">
    <location>
        <begin position="227"/>
        <end position="268"/>
    </location>
</feature>
<evidence type="ECO:0000256" key="3">
    <source>
        <dbReference type="ARBA" id="ARBA00022737"/>
    </source>
</evidence>
<dbReference type="RefSeq" id="XP_016208921.1">
    <property type="nucleotide sequence ID" value="XM_016363244.1"/>
</dbReference>
<dbReference type="Gene3D" id="2.130.10.10">
    <property type="entry name" value="YVTN repeat-like/Quinoprotein amine dehydrogenase"/>
    <property type="match status" value="2"/>
</dbReference>
<gene>
    <name evidence="10" type="ORF">PV09_09223</name>
</gene>
<dbReference type="HOGENOM" id="CLU_004219_2_1_1"/>
<dbReference type="InterPro" id="IPR019775">
    <property type="entry name" value="WD40_repeat_CS"/>
</dbReference>
<feature type="domain" description="WDHD1/CFT4 second beta-propeller" evidence="7">
    <location>
        <begin position="423"/>
        <end position="711"/>
    </location>
</feature>
<dbReference type="SMART" id="SM00320">
    <property type="entry name" value="WD40"/>
    <property type="match status" value="7"/>
</dbReference>
<dbReference type="Pfam" id="PF12341">
    <property type="entry name" value="Mcl1_mid"/>
    <property type="match status" value="1"/>
</dbReference>
<dbReference type="InterPro" id="IPR022100">
    <property type="entry name" value="WDHD1/CFT4_beta-prop_2nd"/>
</dbReference>
<dbReference type="STRING" id="253628.A0A0D1YED8"/>
<evidence type="ECO:0000256" key="4">
    <source>
        <dbReference type="ARBA" id="ARBA00023242"/>
    </source>
</evidence>
<dbReference type="FunCoup" id="A0A0D1YED8">
    <property type="interactions" value="344"/>
</dbReference>
<proteinExistence type="predicted"/>
<evidence type="ECO:0000256" key="5">
    <source>
        <dbReference type="PROSITE-ProRule" id="PRU00221"/>
    </source>
</evidence>
<accession>A0A0D1YED8</accession>
<dbReference type="GO" id="GO:0003682">
    <property type="term" value="F:chromatin binding"/>
    <property type="evidence" value="ECO:0007669"/>
    <property type="project" value="TreeGrafter"/>
</dbReference>
<evidence type="ECO:0000259" key="7">
    <source>
        <dbReference type="Pfam" id="PF12341"/>
    </source>
</evidence>
<dbReference type="GO" id="GO:0000278">
    <property type="term" value="P:mitotic cell cycle"/>
    <property type="evidence" value="ECO:0007669"/>
    <property type="project" value="TreeGrafter"/>
</dbReference>
<name>A0A0D1YED8_9PEZI</name>
<evidence type="ECO:0000313" key="11">
    <source>
        <dbReference type="Proteomes" id="UP000053259"/>
    </source>
</evidence>
<comment type="subcellular location">
    <subcellularLocation>
        <location evidence="1">Nucleus</location>
    </subcellularLocation>
</comment>
<evidence type="ECO:0000256" key="2">
    <source>
        <dbReference type="ARBA" id="ARBA00022574"/>
    </source>
</evidence>
<feature type="domain" description="WDHD1 first WD40" evidence="9">
    <location>
        <begin position="9"/>
        <end position="298"/>
    </location>
</feature>
<organism evidence="10 11">
    <name type="scientific">Verruconis gallopava</name>
    <dbReference type="NCBI Taxonomy" id="253628"/>
    <lineage>
        <taxon>Eukaryota</taxon>
        <taxon>Fungi</taxon>
        <taxon>Dikarya</taxon>
        <taxon>Ascomycota</taxon>
        <taxon>Pezizomycotina</taxon>
        <taxon>Dothideomycetes</taxon>
        <taxon>Pleosporomycetidae</taxon>
        <taxon>Venturiales</taxon>
        <taxon>Sympoventuriaceae</taxon>
        <taxon>Verruconis</taxon>
    </lineage>
</organism>
<evidence type="ECO:0000259" key="9">
    <source>
        <dbReference type="Pfam" id="PF24817"/>
    </source>
</evidence>
<dbReference type="GO" id="GO:0043596">
    <property type="term" value="C:nuclear replication fork"/>
    <property type="evidence" value="ECO:0007669"/>
    <property type="project" value="TreeGrafter"/>
</dbReference>
<dbReference type="EMBL" id="KN847586">
    <property type="protein sequence ID" value="KIV99051.1"/>
    <property type="molecule type" value="Genomic_DNA"/>
</dbReference>
<feature type="domain" description="WDHD1/CFT4 helical bundle" evidence="8">
    <location>
        <begin position="737"/>
        <end position="840"/>
    </location>
</feature>
<dbReference type="InterPro" id="IPR048591">
    <property type="entry name" value="WDHD1/CFT4_hel"/>
</dbReference>
<evidence type="ECO:0000259" key="8">
    <source>
        <dbReference type="Pfam" id="PF20946"/>
    </source>
</evidence>
<dbReference type="InterPro" id="IPR001680">
    <property type="entry name" value="WD40_rpt"/>
</dbReference>
<keyword evidence="3" id="KW-0677">Repeat</keyword>
<dbReference type="GO" id="GO:0006261">
    <property type="term" value="P:DNA-templated DNA replication"/>
    <property type="evidence" value="ECO:0007669"/>
    <property type="project" value="TreeGrafter"/>
</dbReference>
<evidence type="ECO:0000313" key="10">
    <source>
        <dbReference type="EMBL" id="KIV99051.1"/>
    </source>
</evidence>
<dbReference type="PANTHER" id="PTHR19932">
    <property type="entry name" value="WD REPEAT AND HMG-BOX DNA BINDING PROTEIN"/>
    <property type="match status" value="1"/>
</dbReference>
<sequence length="848" mass="94541">MAPARIRARPAHPPGPTYLSYTPDGSKLVTVGLDNHLRVYHTGSDAEPNTIDESSDNNTAVAASNTFFVVGSEDGTVSKYSLETNTLDEVLTRCTLPIRDVALSPDGNWVAVASDELSVKVVNTSDMMQVMHLRAQPRAVKHVTFDSSGSLISVSCVDGAVYVYSLSSEEPRLIQKVEGLIKSLETDAEASSKAVWHPDGRAFGAPTGTRDFQVVSREDWEPQRAFKDGHASDITAAAWSPNGAILVTTSMDRKMCMWDTKTQKLLRTVDDVRATVLAMQWHPTQNILSYTNNDGELYIHTDFVPEEYIALLHKPLQPAPFIHDPLQETSGNALRTLVNGNGKDGRLARPRALSPDSLDDILGLDHMSDVEAEGDNFVVDDDGNGYAEINRNGKRTNGHLPLYDEHKSKRPSYSAWEPQIHETFQPGSTPWRGNRKYLCLNLTGVVWTVDQETHNTVTVEFYDRDFHKDFHFTDPFFYDKACLNGNGTLFACQPREDELAQVYYRPHETWTTRTDWRYSLPKGERVVSIALSDNYVVCSTSANYVRIFTLFGVPLRVYRQKSFPSITCAAFRDYVLTIGNGPVGGDGRAQLLYTIENVKRDETCQSEDLLPLPPGAELRSVFFSDRGDPCIYDTTGTLLTLLHWRTPGQAKWAPLLDTKQMDRLASGKKEESYWPVAVANERFHCIILKGGDKYPYFPRPLLTDFELRVPLGHVPLANAHGGDEQDQAPSLMESQVHEQSYVLNSLLLTLITDLVENTRASPSQKVELAKKTLDVDKSLLQLLAVECREGGEERGMKALEIVGLMRDTSGKMMDAAVKVARRYGMDVLASKIVELAERRMVGLVDDDS</sequence>
<dbReference type="InterPro" id="IPR057646">
    <property type="entry name" value="WD40_WDHD1_1st"/>
</dbReference>
<feature type="compositionally biased region" description="Basic residues" evidence="6">
    <location>
        <begin position="1"/>
        <end position="10"/>
    </location>
</feature>
<dbReference type="OrthoDB" id="427368at2759"/>
<dbReference type="VEuPathDB" id="FungiDB:PV09_09223"/>
<dbReference type="GO" id="GO:0006281">
    <property type="term" value="P:DNA repair"/>
    <property type="evidence" value="ECO:0007669"/>
    <property type="project" value="TreeGrafter"/>
</dbReference>
<keyword evidence="4" id="KW-0539">Nucleus</keyword>
<dbReference type="InParanoid" id="A0A0D1YED8"/>
<dbReference type="InterPro" id="IPR036322">
    <property type="entry name" value="WD40_repeat_dom_sf"/>
</dbReference>
<dbReference type="GeneID" id="27317196"/>
<dbReference type="PANTHER" id="PTHR19932:SF10">
    <property type="entry name" value="WD REPEAT AND HMG-BOX DNA-BINDING PROTEIN 1"/>
    <property type="match status" value="1"/>
</dbReference>
<evidence type="ECO:0000256" key="6">
    <source>
        <dbReference type="SAM" id="MobiDB-lite"/>
    </source>
</evidence>
<dbReference type="Pfam" id="PF24817">
    <property type="entry name" value="WD40_WDHD1_1st"/>
    <property type="match status" value="1"/>
</dbReference>
<reference evidence="10 11" key="1">
    <citation type="submission" date="2015-01" db="EMBL/GenBank/DDBJ databases">
        <title>The Genome Sequence of Ochroconis gallopava CBS43764.</title>
        <authorList>
            <consortium name="The Broad Institute Genomics Platform"/>
            <person name="Cuomo C."/>
            <person name="de Hoog S."/>
            <person name="Gorbushina A."/>
            <person name="Stielow B."/>
            <person name="Teixiera M."/>
            <person name="Abouelleil A."/>
            <person name="Chapman S.B."/>
            <person name="Priest M."/>
            <person name="Young S.K."/>
            <person name="Wortman J."/>
            <person name="Nusbaum C."/>
            <person name="Birren B."/>
        </authorList>
    </citation>
    <scope>NUCLEOTIDE SEQUENCE [LARGE SCALE GENOMIC DNA]</scope>
    <source>
        <strain evidence="10 11">CBS 43764</strain>
    </source>
</reference>
<dbReference type="Proteomes" id="UP000053259">
    <property type="component" value="Unassembled WGS sequence"/>
</dbReference>
<dbReference type="PROSITE" id="PS50082">
    <property type="entry name" value="WD_REPEATS_2"/>
    <property type="match status" value="1"/>
</dbReference>
<dbReference type="AlphaFoldDB" id="A0A0D1YED8"/>
<keyword evidence="11" id="KW-1185">Reference proteome</keyword>
<dbReference type="Pfam" id="PF20946">
    <property type="entry name" value="Ctf4_C"/>
    <property type="match status" value="1"/>
</dbReference>
<dbReference type="SUPFAM" id="SSF50978">
    <property type="entry name" value="WD40 repeat-like"/>
    <property type="match status" value="1"/>
</dbReference>
<dbReference type="InterPro" id="IPR015943">
    <property type="entry name" value="WD40/YVTN_repeat-like_dom_sf"/>
</dbReference>
<feature type="region of interest" description="Disordered" evidence="6">
    <location>
        <begin position="1"/>
        <end position="20"/>
    </location>
</feature>
<protein>
    <submittedName>
        <fullName evidence="10">Uncharacterized protein</fullName>
    </submittedName>
</protein>
<keyword evidence="2 5" id="KW-0853">WD repeat</keyword>
<dbReference type="PROSITE" id="PS00678">
    <property type="entry name" value="WD_REPEATS_1"/>
    <property type="match status" value="1"/>
</dbReference>